<feature type="chain" id="PRO_5021305140" evidence="2">
    <location>
        <begin position="19"/>
        <end position="247"/>
    </location>
</feature>
<reference evidence="3 4" key="1">
    <citation type="submission" date="2019-06" db="EMBL/GenBank/DDBJ databases">
        <title>Draft genome sequence of the filamentous fungus Phialemoniopsis curvata isolated from diesel fuel.</title>
        <authorList>
            <person name="Varaljay V.A."/>
            <person name="Lyon W.J."/>
            <person name="Crouch A.L."/>
            <person name="Drake C.E."/>
            <person name="Hollomon J.M."/>
            <person name="Nadeau L.J."/>
            <person name="Nunn H.S."/>
            <person name="Stevenson B.S."/>
            <person name="Bojanowski C.L."/>
            <person name="Crookes-Goodson W.J."/>
        </authorList>
    </citation>
    <scope>NUCLEOTIDE SEQUENCE [LARGE SCALE GENOMIC DNA]</scope>
    <source>
        <strain evidence="3 4">D216</strain>
    </source>
</reference>
<comment type="caution">
    <text evidence="3">The sequence shown here is derived from an EMBL/GenBank/DDBJ whole genome shotgun (WGS) entry which is preliminary data.</text>
</comment>
<feature type="region of interest" description="Disordered" evidence="1">
    <location>
        <begin position="145"/>
        <end position="221"/>
    </location>
</feature>
<keyword evidence="2" id="KW-0732">Signal</keyword>
<evidence type="ECO:0000256" key="1">
    <source>
        <dbReference type="SAM" id="MobiDB-lite"/>
    </source>
</evidence>
<feature type="signal peptide" evidence="2">
    <location>
        <begin position="1"/>
        <end position="18"/>
    </location>
</feature>
<dbReference type="Proteomes" id="UP000319257">
    <property type="component" value="Unassembled WGS sequence"/>
</dbReference>
<dbReference type="OrthoDB" id="5098170at2759"/>
<evidence type="ECO:0000256" key="2">
    <source>
        <dbReference type="SAM" id="SignalP"/>
    </source>
</evidence>
<protein>
    <submittedName>
        <fullName evidence="3">Uncharacterized protein</fullName>
    </submittedName>
</protein>
<dbReference type="InParanoid" id="A0A507AKL2"/>
<gene>
    <name evidence="3" type="ORF">E0L32_002362</name>
</gene>
<proteinExistence type="predicted"/>
<dbReference type="GeneID" id="41969809"/>
<dbReference type="RefSeq" id="XP_030988577.1">
    <property type="nucleotide sequence ID" value="XM_031136543.1"/>
</dbReference>
<accession>A0A507AKL2</accession>
<dbReference type="EMBL" id="SKBQ01000009">
    <property type="protein sequence ID" value="TPX06866.1"/>
    <property type="molecule type" value="Genomic_DNA"/>
</dbReference>
<sequence length="247" mass="24145">MHFLTFLRFSMMLTAGNAAIPHGRNMQPRAEPSASCDATTTLEPLTVTGDAGGGNTYIQCYTLTYPGLGPSGVVTPIVYTITETCNKPICRQPAETAPPPSFTCAVVNCETCAAGGGPVRVTVTVPTTVVQEYVSSGYTVQTVTIQDPGHPAAPGGSIPTAGGVETGVSSGPTPGAGGGASGGASSNGGSSDGGSSGAGNKPSGGGSAGGNSQSSPSQMVTAGASGHVSLITEGSMMAMILGAIVFL</sequence>
<dbReference type="STRING" id="1093900.A0A507AKL2"/>
<name>A0A507AKL2_9PEZI</name>
<feature type="compositionally biased region" description="Gly residues" evidence="1">
    <location>
        <begin position="174"/>
        <end position="209"/>
    </location>
</feature>
<keyword evidence="4" id="KW-1185">Reference proteome</keyword>
<evidence type="ECO:0000313" key="4">
    <source>
        <dbReference type="Proteomes" id="UP000319257"/>
    </source>
</evidence>
<organism evidence="3 4">
    <name type="scientific">Thyridium curvatum</name>
    <dbReference type="NCBI Taxonomy" id="1093900"/>
    <lineage>
        <taxon>Eukaryota</taxon>
        <taxon>Fungi</taxon>
        <taxon>Dikarya</taxon>
        <taxon>Ascomycota</taxon>
        <taxon>Pezizomycotina</taxon>
        <taxon>Sordariomycetes</taxon>
        <taxon>Sordariomycetidae</taxon>
        <taxon>Thyridiales</taxon>
        <taxon>Thyridiaceae</taxon>
        <taxon>Thyridium</taxon>
    </lineage>
</organism>
<dbReference type="AlphaFoldDB" id="A0A507AKL2"/>
<evidence type="ECO:0000313" key="3">
    <source>
        <dbReference type="EMBL" id="TPX06866.1"/>
    </source>
</evidence>